<keyword evidence="3" id="KW-1185">Reference proteome</keyword>
<keyword evidence="1" id="KW-0812">Transmembrane</keyword>
<sequence length="73" mass="7712">MVLYLNGSINPNALEMVTMASHFSKCMSGVSGAVLANTRALSLIWLTAAVVAAVVLYGFKPMVAVARNRLGSR</sequence>
<organism evidence="2 3">
    <name type="scientific">Arthrobacter glacialis</name>
    <dbReference type="NCBI Taxonomy" id="1664"/>
    <lineage>
        <taxon>Bacteria</taxon>
        <taxon>Bacillati</taxon>
        <taxon>Actinomycetota</taxon>
        <taxon>Actinomycetes</taxon>
        <taxon>Micrococcales</taxon>
        <taxon>Micrococcaceae</taxon>
        <taxon>Arthrobacter</taxon>
    </lineage>
</organism>
<feature type="transmembrane region" description="Helical" evidence="1">
    <location>
        <begin position="40"/>
        <end position="59"/>
    </location>
</feature>
<dbReference type="AlphaFoldDB" id="A0A2S3ZZD6"/>
<evidence type="ECO:0000256" key="1">
    <source>
        <dbReference type="SAM" id="Phobius"/>
    </source>
</evidence>
<accession>A0A2S3ZZD6</accession>
<reference evidence="2 3" key="1">
    <citation type="submission" date="2018-01" db="EMBL/GenBank/DDBJ databases">
        <title>Arthrobacter sp. nov., from glaciers in China.</title>
        <authorList>
            <person name="Liu Q."/>
            <person name="Xin Y.-H."/>
        </authorList>
    </citation>
    <scope>NUCLEOTIDE SEQUENCE [LARGE SCALE GENOMIC DNA]</scope>
    <source>
        <strain evidence="2 3">HLT2-12-2</strain>
    </source>
</reference>
<protein>
    <submittedName>
        <fullName evidence="2">Uncharacterized protein</fullName>
    </submittedName>
</protein>
<name>A0A2S3ZZD6_ARTGL</name>
<evidence type="ECO:0000313" key="2">
    <source>
        <dbReference type="EMBL" id="POH74611.1"/>
    </source>
</evidence>
<gene>
    <name evidence="2" type="ORF">CVS27_05175</name>
</gene>
<dbReference type="Proteomes" id="UP000237061">
    <property type="component" value="Unassembled WGS sequence"/>
</dbReference>
<keyword evidence="1" id="KW-0472">Membrane</keyword>
<keyword evidence="1" id="KW-1133">Transmembrane helix</keyword>
<comment type="caution">
    <text evidence="2">The sequence shown here is derived from an EMBL/GenBank/DDBJ whole genome shotgun (WGS) entry which is preliminary data.</text>
</comment>
<evidence type="ECO:0000313" key="3">
    <source>
        <dbReference type="Proteomes" id="UP000237061"/>
    </source>
</evidence>
<proteinExistence type="predicted"/>
<dbReference type="EMBL" id="PPXC01000003">
    <property type="protein sequence ID" value="POH74611.1"/>
    <property type="molecule type" value="Genomic_DNA"/>
</dbReference>